<reference evidence="1" key="1">
    <citation type="submission" date="2018-04" db="EMBL/GenBank/DDBJ databases">
        <title>WGS assembly of Panicum hallii.</title>
        <authorList>
            <person name="Lovell J."/>
            <person name="Jenkins J."/>
            <person name="Lowry D."/>
            <person name="Mamidi S."/>
            <person name="Sreedasyam A."/>
            <person name="Weng X."/>
            <person name="Barry K."/>
            <person name="Bonette J."/>
            <person name="Campitelli B."/>
            <person name="Daum C."/>
            <person name="Gordon S."/>
            <person name="Gould B."/>
            <person name="Lipzen A."/>
            <person name="Macqueen A."/>
            <person name="Palacio-Mejia J."/>
            <person name="Plott C."/>
            <person name="Shakirov E."/>
            <person name="Shu S."/>
            <person name="Yoshinaga Y."/>
            <person name="Zane M."/>
            <person name="Rokhsar D."/>
            <person name="Grimwood J."/>
            <person name="Schmutz J."/>
            <person name="Juenger T."/>
        </authorList>
    </citation>
    <scope>NUCLEOTIDE SEQUENCE [LARGE SCALE GENOMIC DNA]</scope>
    <source>
        <strain evidence="1">FIL2</strain>
    </source>
</reference>
<dbReference type="EMBL" id="CM008054">
    <property type="protein sequence ID" value="PVH31054.1"/>
    <property type="molecule type" value="Genomic_DNA"/>
</dbReference>
<gene>
    <name evidence="1" type="ORF">PAHAL_9G046900</name>
</gene>
<sequence>MGSKFKDSSSNQELAGSFILDHAGDGEEPGCGQRRSAIATSTGCSCNELMCIFIFVHGYPVRGLSVRLLHQ</sequence>
<dbReference type="Proteomes" id="UP000243499">
    <property type="component" value="Chromosome 9"/>
</dbReference>
<name>A0A2T8I044_9POAL</name>
<accession>A0A2T8I044</accession>
<dbReference type="AlphaFoldDB" id="A0A2T8I044"/>
<dbReference type="Gramene" id="PVH31054">
    <property type="protein sequence ID" value="PVH31054"/>
    <property type="gene ID" value="PAHAL_9G046900"/>
</dbReference>
<proteinExistence type="predicted"/>
<evidence type="ECO:0000313" key="1">
    <source>
        <dbReference type="EMBL" id="PVH31054.1"/>
    </source>
</evidence>
<organism evidence="1">
    <name type="scientific">Panicum hallii</name>
    <dbReference type="NCBI Taxonomy" id="206008"/>
    <lineage>
        <taxon>Eukaryota</taxon>
        <taxon>Viridiplantae</taxon>
        <taxon>Streptophyta</taxon>
        <taxon>Embryophyta</taxon>
        <taxon>Tracheophyta</taxon>
        <taxon>Spermatophyta</taxon>
        <taxon>Magnoliopsida</taxon>
        <taxon>Liliopsida</taxon>
        <taxon>Poales</taxon>
        <taxon>Poaceae</taxon>
        <taxon>PACMAD clade</taxon>
        <taxon>Panicoideae</taxon>
        <taxon>Panicodae</taxon>
        <taxon>Paniceae</taxon>
        <taxon>Panicinae</taxon>
        <taxon>Panicum</taxon>
        <taxon>Panicum sect. Panicum</taxon>
    </lineage>
</organism>
<protein>
    <submittedName>
        <fullName evidence="1">Uncharacterized protein</fullName>
    </submittedName>
</protein>